<organism evidence="1 2">
    <name type="scientific">Clostridium butyricum E4 str. BoNT E BL5262</name>
    <dbReference type="NCBI Taxonomy" id="632245"/>
    <lineage>
        <taxon>Bacteria</taxon>
        <taxon>Bacillati</taxon>
        <taxon>Bacillota</taxon>
        <taxon>Clostridia</taxon>
        <taxon>Eubacteriales</taxon>
        <taxon>Clostridiaceae</taxon>
        <taxon>Clostridium</taxon>
    </lineage>
</organism>
<evidence type="ECO:0000313" key="1">
    <source>
        <dbReference type="EMBL" id="EEP53561.1"/>
    </source>
</evidence>
<reference evidence="1 2" key="1">
    <citation type="submission" date="2009-08" db="EMBL/GenBank/DDBJ databases">
        <authorList>
            <person name="Shrivastava S."/>
            <person name="Brinkac L.B."/>
            <person name="Brown J.L."/>
            <person name="Bruce D.B."/>
            <person name="Detter C."/>
            <person name="Green L.D."/>
            <person name="Munk C.A."/>
            <person name="Rogers Y.C."/>
            <person name="Tapia R."/>
            <person name="Sims D.R."/>
            <person name="Smith L.A."/>
            <person name="Smith T.J."/>
            <person name="Sutton G."/>
            <person name="Brettin T."/>
        </authorList>
    </citation>
    <scope>NUCLEOTIDE SEQUENCE [LARGE SCALE GENOMIC DNA]</scope>
    <source>
        <strain evidence="2">E4 str. BoNT E BL5262</strain>
    </source>
</reference>
<dbReference type="AlphaFoldDB" id="C4II17"/>
<proteinExistence type="predicted"/>
<sequence>MANFKQTVITKAAHNLIAKSLSGSANINFTRVATSKYDYKSFSQSKLESLTSLEDIKQYVAVDKVEKIGESSVNVSVKITNANITEGYYVNTIGLFAIDPEEGEILYSVTVAETADYFPADNGVNCSGINLDLVTEVSNASNINITVNYAGYATNEDIDKVNSQLNDITNSGYFDISKDAKGADYKTIKSNGFYRNVTGTPTVGTSGVLQVMANTDKWSVVYRWSTISNAVITEYISCKDGDNYSQWKQISNNQNKEIELPLNSPYLEYAGVSAGYSNKIIRKDNGTIIISFCVKKADGSRISANELMAIANIPVGYRIKACFGSASIWGGFKQSLTYIDGSYTLTCRAVEEGEAIVGNIIGEAI</sequence>
<name>C4II17_CLOBU</name>
<dbReference type="EMBL" id="ACOM01000005">
    <property type="protein sequence ID" value="EEP53561.1"/>
    <property type="molecule type" value="Genomic_DNA"/>
</dbReference>
<dbReference type="RefSeq" id="WP_003407379.1">
    <property type="nucleotide sequence ID" value="NZ_ACOM01000005.1"/>
</dbReference>
<dbReference type="eggNOG" id="COG5301">
    <property type="taxonomic scope" value="Bacteria"/>
</dbReference>
<evidence type="ECO:0000313" key="2">
    <source>
        <dbReference type="Proteomes" id="UP000003081"/>
    </source>
</evidence>
<dbReference type="Proteomes" id="UP000003081">
    <property type="component" value="Unassembled WGS sequence"/>
</dbReference>
<comment type="caution">
    <text evidence="1">The sequence shown here is derived from an EMBL/GenBank/DDBJ whole genome shotgun (WGS) entry which is preliminary data.</text>
</comment>
<keyword evidence="2" id="KW-1185">Reference proteome</keyword>
<accession>C4II17</accession>
<protein>
    <submittedName>
        <fullName evidence="1">Uncharacterized protein</fullName>
    </submittedName>
</protein>
<dbReference type="HOGENOM" id="CLU_753780_0_0_9"/>
<gene>
    <name evidence="1" type="ORF">CLP_2901</name>
</gene>